<dbReference type="EMBL" id="JH794982">
    <property type="protein sequence ID" value="ELQ58571.1"/>
    <property type="molecule type" value="Genomic_DNA"/>
</dbReference>
<evidence type="ECO:0000256" key="1">
    <source>
        <dbReference type="SAM" id="MobiDB-lite"/>
    </source>
</evidence>
<evidence type="ECO:0000313" key="2">
    <source>
        <dbReference type="EMBL" id="ELQ58571.1"/>
    </source>
</evidence>
<reference evidence="2" key="1">
    <citation type="journal article" date="2012" name="PLoS Genet.">
        <title>Comparative analysis of the genomes of two field isolates of the rice blast fungus Magnaporthe oryzae.</title>
        <authorList>
            <person name="Xue M."/>
            <person name="Yang J."/>
            <person name="Li Z."/>
            <person name="Hu S."/>
            <person name="Yao N."/>
            <person name="Dean R.A."/>
            <person name="Zhao W."/>
            <person name="Shen M."/>
            <person name="Zhang H."/>
            <person name="Li C."/>
            <person name="Liu L."/>
            <person name="Cao L."/>
            <person name="Xu X."/>
            <person name="Xing Y."/>
            <person name="Hsiang T."/>
            <person name="Zhang Z."/>
            <person name="Xu J.R."/>
            <person name="Peng Y.L."/>
        </authorList>
    </citation>
    <scope>NUCLEOTIDE SEQUENCE [LARGE SCALE GENOMIC DNA]</scope>
    <source>
        <strain evidence="2">P131</strain>
    </source>
</reference>
<proteinExistence type="predicted"/>
<sequence length="174" mass="19795">MSFDWSQFNSGAQFHSFDLEDFADLSDFQTLPSTQAHSDVELPDLTFSDGFQTVTFGCSKTSQPAPSHPSSEDSPCTTAKDNTAAESAEGLVQVVKQIVQQHCKQRCEQHDEQHCEQLFSRRLQEHVRQLEVFNSERETQLKRLQKEVDDKIGSLEKWAAQVEAQVKALKELYE</sequence>
<name>L7IRK6_PYRO1</name>
<dbReference type="AlphaFoldDB" id="L7IRK6"/>
<gene>
    <name evidence="2" type="ORF">OOW_P131scaffold01579g7</name>
</gene>
<accession>L7IRK6</accession>
<organism>
    <name type="scientific">Pyricularia oryzae (strain P131)</name>
    <name type="common">Rice blast fungus</name>
    <name type="synonym">Magnaporthe oryzae</name>
    <dbReference type="NCBI Taxonomy" id="1143193"/>
    <lineage>
        <taxon>Eukaryota</taxon>
        <taxon>Fungi</taxon>
        <taxon>Dikarya</taxon>
        <taxon>Ascomycota</taxon>
        <taxon>Pezizomycotina</taxon>
        <taxon>Sordariomycetes</taxon>
        <taxon>Sordariomycetidae</taxon>
        <taxon>Magnaporthales</taxon>
        <taxon>Pyriculariaceae</taxon>
        <taxon>Pyricularia</taxon>
    </lineage>
</organism>
<feature type="region of interest" description="Disordered" evidence="1">
    <location>
        <begin position="58"/>
        <end position="83"/>
    </location>
</feature>
<protein>
    <submittedName>
        <fullName evidence="2">Uncharacterized protein</fullName>
    </submittedName>
</protein>